<keyword evidence="2" id="KW-1185">Reference proteome</keyword>
<evidence type="ECO:0000313" key="1">
    <source>
        <dbReference type="EMBL" id="CAG8730082.1"/>
    </source>
</evidence>
<dbReference type="InterPro" id="IPR014756">
    <property type="entry name" value="Ig_E-set"/>
</dbReference>
<gene>
    <name evidence="1" type="ORF">FMOSSE_LOCUS15602</name>
</gene>
<name>A0A9N9ID90_FUNMO</name>
<feature type="non-terminal residue" evidence="1">
    <location>
        <position position="1"/>
    </location>
</feature>
<proteinExistence type="predicted"/>
<comment type="caution">
    <text evidence="1">The sequence shown here is derived from an EMBL/GenBank/DDBJ whole genome shotgun (WGS) entry which is preliminary data.</text>
</comment>
<reference evidence="1" key="1">
    <citation type="submission" date="2021-06" db="EMBL/GenBank/DDBJ databases">
        <authorList>
            <person name="Kallberg Y."/>
            <person name="Tangrot J."/>
            <person name="Rosling A."/>
        </authorList>
    </citation>
    <scope>NUCLEOTIDE SEQUENCE</scope>
    <source>
        <strain evidence="1">87-6 pot B 2015</strain>
    </source>
</reference>
<protein>
    <submittedName>
        <fullName evidence="1">11847_t:CDS:1</fullName>
    </submittedName>
</protein>
<dbReference type="AlphaFoldDB" id="A0A9N9ID90"/>
<dbReference type="EMBL" id="CAJVPP010016593">
    <property type="protein sequence ID" value="CAG8730082.1"/>
    <property type="molecule type" value="Genomic_DNA"/>
</dbReference>
<organism evidence="1 2">
    <name type="scientific">Funneliformis mosseae</name>
    <name type="common">Endomycorrhizal fungus</name>
    <name type="synonym">Glomus mosseae</name>
    <dbReference type="NCBI Taxonomy" id="27381"/>
    <lineage>
        <taxon>Eukaryota</taxon>
        <taxon>Fungi</taxon>
        <taxon>Fungi incertae sedis</taxon>
        <taxon>Mucoromycota</taxon>
        <taxon>Glomeromycotina</taxon>
        <taxon>Glomeromycetes</taxon>
        <taxon>Glomerales</taxon>
        <taxon>Glomeraceae</taxon>
        <taxon>Funneliformis</taxon>
    </lineage>
</organism>
<dbReference type="SUPFAM" id="SSF81296">
    <property type="entry name" value="E set domains"/>
    <property type="match status" value="1"/>
</dbReference>
<accession>A0A9N9ID90</accession>
<evidence type="ECO:0000313" key="2">
    <source>
        <dbReference type="Proteomes" id="UP000789375"/>
    </source>
</evidence>
<sequence length="104" mass="11118">VPGKLITFDVSGTLDQVTTQATTLRAYYYDPVTNQTVGDGYFGTVCTGTGCPIKANTQFTKIAKFLAPPTLPNPSQIRIMISDIAVEVVKDPDLILGCAMATFV</sequence>
<dbReference type="Proteomes" id="UP000789375">
    <property type="component" value="Unassembled WGS sequence"/>
</dbReference>